<evidence type="ECO:0000256" key="3">
    <source>
        <dbReference type="ARBA" id="ARBA00011738"/>
    </source>
</evidence>
<comment type="caution">
    <text evidence="13">The sequence shown here is derived from an EMBL/GenBank/DDBJ whole genome shotgun (WGS) entry which is preliminary data.</text>
</comment>
<dbReference type="Gene3D" id="3.30.470.10">
    <property type="match status" value="1"/>
</dbReference>
<dbReference type="Gene3D" id="3.20.10.10">
    <property type="entry name" value="D-amino Acid Aminotransferase, subunit A, domain 2"/>
    <property type="match status" value="1"/>
</dbReference>
<keyword evidence="6 13" id="KW-0032">Aminotransferase</keyword>
<dbReference type="InterPro" id="IPR043132">
    <property type="entry name" value="BCAT-like_C"/>
</dbReference>
<dbReference type="InterPro" id="IPR050571">
    <property type="entry name" value="Class-IV_PLP-Dep_Aminotrnsfr"/>
</dbReference>
<evidence type="ECO:0000256" key="11">
    <source>
        <dbReference type="RuleBase" id="RU004516"/>
    </source>
</evidence>
<reference evidence="13 14" key="1">
    <citation type="submission" date="2019-09" db="EMBL/GenBank/DDBJ databases">
        <title>Whole genome sequences of isolates from the Mars Exploration Rovers.</title>
        <authorList>
            <person name="Seuylemezian A."/>
            <person name="Vaishampayan P."/>
        </authorList>
    </citation>
    <scope>NUCLEOTIDE SEQUENCE [LARGE SCALE GENOMIC DNA]</scope>
    <source>
        <strain evidence="13 14">MER_TA_151</strain>
    </source>
</reference>
<dbReference type="EMBL" id="VYKL01000038">
    <property type="protein sequence ID" value="KAA9016486.1"/>
    <property type="molecule type" value="Genomic_DNA"/>
</dbReference>
<dbReference type="InterPro" id="IPR043131">
    <property type="entry name" value="BCAT-like_N"/>
</dbReference>
<comment type="similarity">
    <text evidence="2 10">Belongs to the class-IV pyridoxal-phosphate-dependent aminotransferase family.</text>
</comment>
<protein>
    <recommendedName>
        <fullName evidence="5 12">D-alanine aminotransferase</fullName>
        <ecNumber evidence="4 12">2.6.1.21</ecNumber>
    </recommendedName>
</protein>
<dbReference type="GO" id="GO:0047810">
    <property type="term" value="F:D-alanine-2-oxoglutarate aminotransferase activity"/>
    <property type="evidence" value="ECO:0007669"/>
    <property type="project" value="UniProtKB-EC"/>
</dbReference>
<evidence type="ECO:0000256" key="8">
    <source>
        <dbReference type="ARBA" id="ARBA00022898"/>
    </source>
</evidence>
<dbReference type="SUPFAM" id="SSF56752">
    <property type="entry name" value="D-aminoacid aminotransferase-like PLP-dependent enzymes"/>
    <property type="match status" value="1"/>
</dbReference>
<dbReference type="GO" id="GO:0008652">
    <property type="term" value="P:amino acid biosynthetic process"/>
    <property type="evidence" value="ECO:0007669"/>
    <property type="project" value="UniProtKB-ARBA"/>
</dbReference>
<evidence type="ECO:0000256" key="5">
    <source>
        <dbReference type="ARBA" id="ARBA00021779"/>
    </source>
</evidence>
<dbReference type="InterPro" id="IPR036038">
    <property type="entry name" value="Aminotransferase-like"/>
</dbReference>
<evidence type="ECO:0000256" key="4">
    <source>
        <dbReference type="ARBA" id="ARBA00012874"/>
    </source>
</evidence>
<dbReference type="GO" id="GO:0046394">
    <property type="term" value="P:carboxylic acid biosynthetic process"/>
    <property type="evidence" value="ECO:0007669"/>
    <property type="project" value="UniProtKB-ARBA"/>
</dbReference>
<comment type="catalytic activity">
    <reaction evidence="9 12">
        <text>D-alanine + 2-oxoglutarate = D-glutamate + pyruvate</text>
        <dbReference type="Rhea" id="RHEA:15869"/>
        <dbReference type="ChEBI" id="CHEBI:15361"/>
        <dbReference type="ChEBI" id="CHEBI:16810"/>
        <dbReference type="ChEBI" id="CHEBI:29986"/>
        <dbReference type="ChEBI" id="CHEBI:57416"/>
        <dbReference type="EC" id="2.6.1.21"/>
    </reaction>
</comment>
<dbReference type="InterPro" id="IPR018300">
    <property type="entry name" value="Aminotrans_IV_CS"/>
</dbReference>
<name>A0A5J5H798_9BACI</name>
<evidence type="ECO:0000256" key="2">
    <source>
        <dbReference type="ARBA" id="ARBA00009320"/>
    </source>
</evidence>
<dbReference type="Proteomes" id="UP000326671">
    <property type="component" value="Unassembled WGS sequence"/>
</dbReference>
<dbReference type="GO" id="GO:0046416">
    <property type="term" value="P:D-amino acid metabolic process"/>
    <property type="evidence" value="ECO:0007669"/>
    <property type="project" value="InterPro"/>
</dbReference>
<dbReference type="GO" id="GO:0005829">
    <property type="term" value="C:cytosol"/>
    <property type="evidence" value="ECO:0007669"/>
    <property type="project" value="TreeGrafter"/>
</dbReference>
<evidence type="ECO:0000256" key="6">
    <source>
        <dbReference type="ARBA" id="ARBA00022576"/>
    </source>
</evidence>
<dbReference type="Pfam" id="PF01063">
    <property type="entry name" value="Aminotran_4"/>
    <property type="match status" value="1"/>
</dbReference>
<dbReference type="PANTHER" id="PTHR42743:SF10">
    <property type="entry name" value="D-ALANINE AMINOTRANSFERASE"/>
    <property type="match status" value="1"/>
</dbReference>
<gene>
    <name evidence="13" type="primary">dat</name>
    <name evidence="13" type="ORF">F4V44_22045</name>
</gene>
<keyword evidence="8 11" id="KW-0663">Pyridoxal phosphate</keyword>
<dbReference type="PROSITE" id="PS00770">
    <property type="entry name" value="AA_TRANSFER_CLASS_4"/>
    <property type="match status" value="1"/>
</dbReference>
<evidence type="ECO:0000313" key="13">
    <source>
        <dbReference type="EMBL" id="KAA9016486.1"/>
    </source>
</evidence>
<dbReference type="OrthoDB" id="9805628at2"/>
<comment type="subunit">
    <text evidence="3">Homodimer.</text>
</comment>
<keyword evidence="7 13" id="KW-0808">Transferase</keyword>
<dbReference type="InterPro" id="IPR001544">
    <property type="entry name" value="Aminotrans_IV"/>
</dbReference>
<dbReference type="GO" id="GO:0030170">
    <property type="term" value="F:pyridoxal phosphate binding"/>
    <property type="evidence" value="ECO:0007669"/>
    <property type="project" value="InterPro"/>
</dbReference>
<dbReference type="InterPro" id="IPR005784">
    <property type="entry name" value="D_amino_transT"/>
</dbReference>
<keyword evidence="14" id="KW-1185">Reference proteome</keyword>
<accession>A0A5J5H798</accession>
<dbReference type="CDD" id="cd01558">
    <property type="entry name" value="D-AAT_like"/>
    <property type="match status" value="1"/>
</dbReference>
<evidence type="ECO:0000313" key="14">
    <source>
        <dbReference type="Proteomes" id="UP000326671"/>
    </source>
</evidence>
<dbReference type="RefSeq" id="WP_150442165.1">
    <property type="nucleotide sequence ID" value="NZ_VYKL01000038.1"/>
</dbReference>
<evidence type="ECO:0000256" key="1">
    <source>
        <dbReference type="ARBA" id="ARBA00001933"/>
    </source>
</evidence>
<evidence type="ECO:0000256" key="12">
    <source>
        <dbReference type="RuleBase" id="RU004520"/>
    </source>
</evidence>
<dbReference type="FunFam" id="3.20.10.10:FF:000002">
    <property type="entry name" value="D-alanine aminotransferase"/>
    <property type="match status" value="1"/>
</dbReference>
<dbReference type="NCBIfam" id="TIGR01121">
    <property type="entry name" value="D_amino_aminoT"/>
    <property type="match status" value="1"/>
</dbReference>
<comment type="cofactor">
    <cofactor evidence="1 11">
        <name>pyridoxal 5'-phosphate</name>
        <dbReference type="ChEBI" id="CHEBI:597326"/>
    </cofactor>
</comment>
<evidence type="ECO:0000256" key="7">
    <source>
        <dbReference type="ARBA" id="ARBA00022679"/>
    </source>
</evidence>
<dbReference type="PANTHER" id="PTHR42743">
    <property type="entry name" value="AMINO-ACID AMINOTRANSFERASE"/>
    <property type="match status" value="1"/>
</dbReference>
<organism evidence="13 14">
    <name type="scientific">Niallia endozanthoxylica</name>
    <dbReference type="NCBI Taxonomy" id="2036016"/>
    <lineage>
        <taxon>Bacteria</taxon>
        <taxon>Bacillati</taxon>
        <taxon>Bacillota</taxon>
        <taxon>Bacilli</taxon>
        <taxon>Bacillales</taxon>
        <taxon>Bacillaceae</taxon>
        <taxon>Niallia</taxon>
    </lineage>
</organism>
<evidence type="ECO:0000256" key="10">
    <source>
        <dbReference type="RuleBase" id="RU004106"/>
    </source>
</evidence>
<evidence type="ECO:0000256" key="9">
    <source>
        <dbReference type="ARBA" id="ARBA00047911"/>
    </source>
</evidence>
<dbReference type="EC" id="2.6.1.21" evidence="4 12"/>
<dbReference type="AlphaFoldDB" id="A0A5J5H798"/>
<proteinExistence type="inferred from homology"/>
<comment type="function">
    <text evidence="12">Acts on the D-isomers of alanine, leucine, aspartate, glutamate, aminobutyrate, norvaline and asparagine. The enzyme transfers an amino group from a substrate D-amino acid to the pyridoxal phosphate cofactor to form pyridoxamine and an alpha-keto acid in the first half-reaction.</text>
</comment>
<sequence length="282" mass="31405">MGIGYINGKYIGLNENAVPIEERGCQFGDGIYEVIRVYNGKPFMLDEHLARLLKSGNAIKLQIKQSMEEFRMLIKEAIAKSGLSNCCVYLQITRGISARNHLFPDVPVSISMTVKQIIPLPDSIREKGAAAIFHEDERWANCYIKSLNLLPNVLARQTAYEQGCFEAILVREGMVTEGTSSNVFIVKQGKVYTTPLSRNILAGITRMVVKRVSEVVNVQFIEQAFSKEDLVGADEVFITNTTSEIVPIVKVEGKKIGTGAPGEVTMKLYHKLQQFVADLKEM</sequence>